<dbReference type="EMBL" id="BARU01007310">
    <property type="protein sequence ID" value="GAH43860.1"/>
    <property type="molecule type" value="Genomic_DNA"/>
</dbReference>
<proteinExistence type="predicted"/>
<organism evidence="1">
    <name type="scientific">marine sediment metagenome</name>
    <dbReference type="NCBI Taxonomy" id="412755"/>
    <lineage>
        <taxon>unclassified sequences</taxon>
        <taxon>metagenomes</taxon>
        <taxon>ecological metagenomes</taxon>
    </lineage>
</organism>
<sequence>MDVRHYYVGRLDEQTQVGNQPAEDLALDNLSFEA</sequence>
<comment type="caution">
    <text evidence="1">The sequence shown here is derived from an EMBL/GenBank/DDBJ whole genome shotgun (WGS) entry which is preliminary data.</text>
</comment>
<dbReference type="AlphaFoldDB" id="X1GGB3"/>
<evidence type="ECO:0000313" key="1">
    <source>
        <dbReference type="EMBL" id="GAH43860.1"/>
    </source>
</evidence>
<accession>X1GGB3</accession>
<protein>
    <submittedName>
        <fullName evidence="1">Uncharacterized protein</fullName>
    </submittedName>
</protein>
<reference evidence="1" key="1">
    <citation type="journal article" date="2014" name="Front. Microbiol.">
        <title>High frequency of phylogenetically diverse reductive dehalogenase-homologous genes in deep subseafloor sedimentary metagenomes.</title>
        <authorList>
            <person name="Kawai M."/>
            <person name="Futagami T."/>
            <person name="Toyoda A."/>
            <person name="Takaki Y."/>
            <person name="Nishi S."/>
            <person name="Hori S."/>
            <person name="Arai W."/>
            <person name="Tsubouchi T."/>
            <person name="Morono Y."/>
            <person name="Uchiyama I."/>
            <person name="Ito T."/>
            <person name="Fujiyama A."/>
            <person name="Inagaki F."/>
            <person name="Takami H."/>
        </authorList>
    </citation>
    <scope>NUCLEOTIDE SEQUENCE</scope>
    <source>
        <strain evidence="1">Expedition CK06-06</strain>
    </source>
</reference>
<feature type="non-terminal residue" evidence="1">
    <location>
        <position position="34"/>
    </location>
</feature>
<gene>
    <name evidence="1" type="ORF">S03H2_14405</name>
</gene>
<name>X1GGB3_9ZZZZ</name>